<feature type="transmembrane region" description="Helical" evidence="18">
    <location>
        <begin position="91"/>
        <end position="111"/>
    </location>
</feature>
<feature type="domain" description="PAS" evidence="21">
    <location>
        <begin position="125"/>
        <end position="197"/>
    </location>
</feature>
<sequence>MFEVMRTRLLPYAVAILSVAIALLLMLMLDPWLHMTQTPFLLFFGAAIVSAWLGGKKAGAIATILSGLLANYFFLDPIGQLSLDATDIWRTLLFVLEGILISAICGGLRAAEHSTKISLQRLQISEAKFRRLVESNIIGVISADTHGVITDANDCFLNMVGYTREDLLAGRVRWDEMTPPELRHLDALALDELMTTGAHSPYEKAYITKDGRRVPILVGAVLLEDESHNHVIAFILDLTERKRTEAALRESQQLFSNFMSNSPVKAYIKDEAGRYVYVSPLVEREHNRPLADWVGKTDFDFFTAEIAQQLRDNDAIVLQTNHTLQILETVPADNEEYNVMSFKFPFQDAEGRNLVAGMSIDITAQIRVEKALRESEALVRAQARELQAFMEIVPAAVWIAHDPNCHQMTANCAAYELMRAKPDSVTTATPADGVYPFNFKLQRKGRDIPPGELSMQKAGSTGQEVEEDAELVFEDGVVRYIYGKAVPLRDEEGGVRGVIGAYLDITDRKQAEEALRETAERLSLALTAARMGDWSWDAATDTVTFSHRAAEIFGIPPGPYMTWTQMRELLHPEDRDRAKVAVEEAIASGGDYDIEYRVIRPQGEQCWVSAKGRAQYDAAGQVLGMIGVVQDVTEQVLARQRSEDLLKQLEAERAFLEAVLQQMPAGVIIGEAPSGKLILGNDRVREIWRHPFVASTQVEQYREYKGFHPDGRLYQPQEWPIARSIGSGEVVSGEEIQFLRGDGTYGVMEISSAPIRDREGQIIAGVVTFQDISDRKQAEREREELLAREQAARTEAETANRIKDEFLAVLSHELRSPLNPILGWTNLLRTRKLDEKTTTKALETIERNAKLQTQLIEDLLDVSRILRGKVVLDFAPVNLANIIEAALETVLLAAEAKKIQIQTIFSAKQALISGDSGRLQQIVWNLLSNAVKFTPAGGTIEVRLECVDCYAQIQVKDNGMGISPDFLPHVFEYFRQADGTTTRKFGGLGLGLAIVRHLAELHGGTVRASSLGISQGATFTVTLPLLVTAFEATQNYQASTEIGSLSGLRILIVDDEPDMRELGVTVLAEYGSLAKAAASAAEALFLLKEFQPDILICDIGMPEVDGYMLMRQVRSRLPEMGGQIPAIALTAYAGEYDRQQAISAGFNRHLPKPVDPAELIKTILSLTAEKQRSRGAEGKKNNP</sequence>
<dbReference type="Gene3D" id="1.20.120.620">
    <property type="entry name" value="Backbone structure of the membrane domain of e. Coli histidine kinase receptor kdpd"/>
    <property type="match status" value="1"/>
</dbReference>
<evidence type="ECO:0000259" key="21">
    <source>
        <dbReference type="PROSITE" id="PS50112"/>
    </source>
</evidence>
<evidence type="ECO:0000256" key="3">
    <source>
        <dbReference type="ARBA" id="ARBA00012438"/>
    </source>
</evidence>
<dbReference type="InterPro" id="IPR025201">
    <property type="entry name" value="KdpD_TM"/>
</dbReference>
<dbReference type="InterPro" id="IPR000014">
    <property type="entry name" value="PAS"/>
</dbReference>
<dbReference type="InterPro" id="IPR011006">
    <property type="entry name" value="CheY-like_superfamily"/>
</dbReference>
<keyword evidence="7" id="KW-0808">Transferase</keyword>
<keyword evidence="11" id="KW-0418">Kinase</keyword>
<dbReference type="InterPro" id="IPR035965">
    <property type="entry name" value="PAS-like_dom_sf"/>
</dbReference>
<evidence type="ECO:0000313" key="24">
    <source>
        <dbReference type="Proteomes" id="UP000641646"/>
    </source>
</evidence>
<evidence type="ECO:0000256" key="2">
    <source>
        <dbReference type="ARBA" id="ARBA00004429"/>
    </source>
</evidence>
<dbReference type="Gene3D" id="3.40.50.2300">
    <property type="match status" value="1"/>
</dbReference>
<keyword evidence="8 18" id="KW-0812">Transmembrane</keyword>
<dbReference type="SUPFAM" id="SSF47384">
    <property type="entry name" value="Homodimeric domain of signal transducing histidine kinase"/>
    <property type="match status" value="1"/>
</dbReference>
<dbReference type="CDD" id="cd00130">
    <property type="entry name" value="PAS"/>
    <property type="match status" value="2"/>
</dbReference>
<proteinExistence type="predicted"/>
<evidence type="ECO:0000256" key="9">
    <source>
        <dbReference type="ARBA" id="ARBA00022737"/>
    </source>
</evidence>
<dbReference type="Proteomes" id="UP000641646">
    <property type="component" value="Unassembled WGS sequence"/>
</dbReference>
<evidence type="ECO:0000256" key="4">
    <source>
        <dbReference type="ARBA" id="ARBA00022475"/>
    </source>
</evidence>
<dbReference type="AlphaFoldDB" id="A0A926VEC0"/>
<evidence type="ECO:0000259" key="19">
    <source>
        <dbReference type="PROSITE" id="PS50109"/>
    </source>
</evidence>
<evidence type="ECO:0000256" key="6">
    <source>
        <dbReference type="ARBA" id="ARBA00022553"/>
    </source>
</evidence>
<keyword evidence="12" id="KW-0067">ATP-binding</keyword>
<gene>
    <name evidence="23" type="ORF">H6G03_11200</name>
</gene>
<dbReference type="InterPro" id="IPR036097">
    <property type="entry name" value="HisK_dim/P_sf"/>
</dbReference>
<evidence type="ECO:0000256" key="12">
    <source>
        <dbReference type="ARBA" id="ARBA00022840"/>
    </source>
</evidence>
<dbReference type="PANTHER" id="PTHR43547:SF2">
    <property type="entry name" value="HYBRID SIGNAL TRANSDUCTION HISTIDINE KINASE C"/>
    <property type="match status" value="1"/>
</dbReference>
<dbReference type="InterPro" id="IPR005467">
    <property type="entry name" value="His_kinase_dom"/>
</dbReference>
<evidence type="ECO:0000256" key="13">
    <source>
        <dbReference type="ARBA" id="ARBA00022989"/>
    </source>
</evidence>
<dbReference type="Gene3D" id="2.10.70.100">
    <property type="match status" value="1"/>
</dbReference>
<name>A0A926VEC0_9CYAN</name>
<dbReference type="NCBIfam" id="TIGR00229">
    <property type="entry name" value="sensory_box"/>
    <property type="match status" value="4"/>
</dbReference>
<dbReference type="Pfam" id="PF08447">
    <property type="entry name" value="PAS_3"/>
    <property type="match status" value="1"/>
</dbReference>
<evidence type="ECO:0000259" key="20">
    <source>
        <dbReference type="PROSITE" id="PS50110"/>
    </source>
</evidence>
<keyword evidence="5" id="KW-0997">Cell inner membrane</keyword>
<dbReference type="SUPFAM" id="SSF52172">
    <property type="entry name" value="CheY-like"/>
    <property type="match status" value="1"/>
</dbReference>
<dbReference type="CDD" id="cd16922">
    <property type="entry name" value="HATPase_EvgS-ArcB-TorS-like"/>
    <property type="match status" value="1"/>
</dbReference>
<feature type="modified residue" description="4-aspartylphosphate" evidence="16">
    <location>
        <position position="1098"/>
    </location>
</feature>
<accession>A0A926VEC0</accession>
<feature type="domain" description="Response regulatory" evidence="20">
    <location>
        <begin position="1049"/>
        <end position="1167"/>
    </location>
</feature>
<evidence type="ECO:0000256" key="14">
    <source>
        <dbReference type="ARBA" id="ARBA00023012"/>
    </source>
</evidence>
<dbReference type="InterPro" id="IPR001610">
    <property type="entry name" value="PAC"/>
</dbReference>
<dbReference type="InterPro" id="IPR038318">
    <property type="entry name" value="KdpD_sf"/>
</dbReference>
<feature type="transmembrane region" description="Helical" evidence="18">
    <location>
        <begin position="60"/>
        <end position="79"/>
    </location>
</feature>
<dbReference type="InterPro" id="IPR003594">
    <property type="entry name" value="HATPase_dom"/>
</dbReference>
<feature type="domain" description="PAC" evidence="22">
    <location>
        <begin position="732"/>
        <end position="784"/>
    </location>
</feature>
<dbReference type="SMART" id="SM00448">
    <property type="entry name" value="REC"/>
    <property type="match status" value="1"/>
</dbReference>
<keyword evidence="24" id="KW-1185">Reference proteome</keyword>
<keyword evidence="15 18" id="KW-0472">Membrane</keyword>
<dbReference type="Pfam" id="PF08448">
    <property type="entry name" value="PAS_4"/>
    <property type="match status" value="2"/>
</dbReference>
<dbReference type="CDD" id="cd17580">
    <property type="entry name" value="REC_2_DhkD-like"/>
    <property type="match status" value="1"/>
</dbReference>
<dbReference type="PROSITE" id="PS50112">
    <property type="entry name" value="PAS"/>
    <property type="match status" value="2"/>
</dbReference>
<dbReference type="Gene3D" id="3.30.450.20">
    <property type="entry name" value="PAS domain"/>
    <property type="match status" value="5"/>
</dbReference>
<dbReference type="GO" id="GO:0005524">
    <property type="term" value="F:ATP binding"/>
    <property type="evidence" value="ECO:0007669"/>
    <property type="project" value="UniProtKB-KW"/>
</dbReference>
<evidence type="ECO:0000256" key="15">
    <source>
        <dbReference type="ARBA" id="ARBA00023136"/>
    </source>
</evidence>
<evidence type="ECO:0000259" key="22">
    <source>
        <dbReference type="PROSITE" id="PS50113"/>
    </source>
</evidence>
<dbReference type="FunFam" id="1.10.287.130:FF:000004">
    <property type="entry name" value="Ethylene receptor 1"/>
    <property type="match status" value="1"/>
</dbReference>
<reference evidence="23" key="1">
    <citation type="journal article" date="2015" name="ISME J.">
        <title>Draft Genome Sequence of Streptomyces incarnatus NRRL8089, which Produces the Nucleoside Antibiotic Sinefungin.</title>
        <authorList>
            <person name="Oshima K."/>
            <person name="Hattori M."/>
            <person name="Shimizu H."/>
            <person name="Fukuda K."/>
            <person name="Nemoto M."/>
            <person name="Inagaki K."/>
            <person name="Tamura T."/>
        </authorList>
    </citation>
    <scope>NUCLEOTIDE SEQUENCE</scope>
    <source>
        <strain evidence="23">FACHB-1375</strain>
    </source>
</reference>
<evidence type="ECO:0000313" key="23">
    <source>
        <dbReference type="EMBL" id="MBD2181668.1"/>
    </source>
</evidence>
<feature type="transmembrane region" description="Helical" evidence="18">
    <location>
        <begin position="9"/>
        <end position="29"/>
    </location>
</feature>
<dbReference type="RefSeq" id="WP_190464478.1">
    <property type="nucleotide sequence ID" value="NZ_JACJPW010000024.1"/>
</dbReference>
<dbReference type="Gene3D" id="1.10.287.130">
    <property type="match status" value="1"/>
</dbReference>
<dbReference type="SMART" id="SM00387">
    <property type="entry name" value="HATPase_c"/>
    <property type="match status" value="1"/>
</dbReference>
<evidence type="ECO:0000256" key="8">
    <source>
        <dbReference type="ARBA" id="ARBA00022692"/>
    </source>
</evidence>
<dbReference type="FunFam" id="3.30.565.10:FF:000023">
    <property type="entry name" value="PAS domain-containing sensor histidine kinase"/>
    <property type="match status" value="1"/>
</dbReference>
<comment type="catalytic activity">
    <reaction evidence="1">
        <text>ATP + protein L-histidine = ADP + protein N-phospho-L-histidine.</text>
        <dbReference type="EC" id="2.7.13.3"/>
    </reaction>
</comment>
<dbReference type="SMART" id="SM00091">
    <property type="entry name" value="PAS"/>
    <property type="match status" value="3"/>
</dbReference>
<comment type="subcellular location">
    <subcellularLocation>
        <location evidence="2">Cell inner membrane</location>
        <topology evidence="2">Multi-pass membrane protein</topology>
    </subcellularLocation>
</comment>
<comment type="caution">
    <text evidence="23">The sequence shown here is derived from an EMBL/GenBank/DDBJ whole genome shotgun (WGS) entry which is preliminary data.</text>
</comment>
<dbReference type="Gene3D" id="3.30.565.10">
    <property type="entry name" value="Histidine kinase-like ATPase, C-terminal domain"/>
    <property type="match status" value="1"/>
</dbReference>
<dbReference type="Pfam" id="PF13493">
    <property type="entry name" value="DUF4118"/>
    <property type="match status" value="1"/>
</dbReference>
<dbReference type="SMART" id="SM00388">
    <property type="entry name" value="HisKA"/>
    <property type="match status" value="1"/>
</dbReference>
<keyword evidence="6 16" id="KW-0597">Phosphoprotein</keyword>
<dbReference type="PROSITE" id="PS50113">
    <property type="entry name" value="PAC"/>
    <property type="match status" value="4"/>
</dbReference>
<keyword evidence="4" id="KW-1003">Cell membrane</keyword>
<dbReference type="InterPro" id="IPR013655">
    <property type="entry name" value="PAS_fold_3"/>
</dbReference>
<dbReference type="PRINTS" id="PR00344">
    <property type="entry name" value="BCTRLSENSOR"/>
</dbReference>
<evidence type="ECO:0000256" key="16">
    <source>
        <dbReference type="PROSITE-ProRule" id="PRU00169"/>
    </source>
</evidence>
<dbReference type="InterPro" id="IPR036890">
    <property type="entry name" value="HATPase_C_sf"/>
</dbReference>
<feature type="coiled-coil region" evidence="17">
    <location>
        <begin position="632"/>
        <end position="659"/>
    </location>
</feature>
<dbReference type="InterPro" id="IPR003661">
    <property type="entry name" value="HisK_dim/P_dom"/>
</dbReference>
<keyword evidence="9" id="KW-0677">Repeat</keyword>
<dbReference type="InterPro" id="IPR000700">
    <property type="entry name" value="PAS-assoc_C"/>
</dbReference>
<dbReference type="PROSITE" id="PS50110">
    <property type="entry name" value="RESPONSE_REGULATORY"/>
    <property type="match status" value="1"/>
</dbReference>
<feature type="domain" description="PAS" evidence="21">
    <location>
        <begin position="518"/>
        <end position="589"/>
    </location>
</feature>
<dbReference type="GO" id="GO:0000155">
    <property type="term" value="F:phosphorelay sensor kinase activity"/>
    <property type="evidence" value="ECO:0007669"/>
    <property type="project" value="InterPro"/>
</dbReference>
<evidence type="ECO:0000256" key="5">
    <source>
        <dbReference type="ARBA" id="ARBA00022519"/>
    </source>
</evidence>
<keyword evidence="17" id="KW-0175">Coiled coil</keyword>
<organism evidence="23 24">
    <name type="scientific">Aerosakkonema funiforme FACHB-1375</name>
    <dbReference type="NCBI Taxonomy" id="2949571"/>
    <lineage>
        <taxon>Bacteria</taxon>
        <taxon>Bacillati</taxon>
        <taxon>Cyanobacteriota</taxon>
        <taxon>Cyanophyceae</taxon>
        <taxon>Oscillatoriophycideae</taxon>
        <taxon>Aerosakkonematales</taxon>
        <taxon>Aerosakkonemataceae</taxon>
        <taxon>Aerosakkonema</taxon>
    </lineage>
</organism>
<feature type="domain" description="Histidine kinase" evidence="19">
    <location>
        <begin position="809"/>
        <end position="1027"/>
    </location>
</feature>
<dbReference type="Pfam" id="PF00072">
    <property type="entry name" value="Response_reg"/>
    <property type="match status" value="1"/>
</dbReference>
<feature type="domain" description="PAC" evidence="22">
    <location>
        <begin position="592"/>
        <end position="644"/>
    </location>
</feature>
<evidence type="ECO:0000256" key="11">
    <source>
        <dbReference type="ARBA" id="ARBA00022777"/>
    </source>
</evidence>
<keyword evidence="14" id="KW-0902">Two-component regulatory system</keyword>
<dbReference type="Pfam" id="PF02518">
    <property type="entry name" value="HATPase_c"/>
    <property type="match status" value="1"/>
</dbReference>
<dbReference type="GO" id="GO:0005886">
    <property type="term" value="C:plasma membrane"/>
    <property type="evidence" value="ECO:0007669"/>
    <property type="project" value="UniProtKB-SubCell"/>
</dbReference>
<dbReference type="CDD" id="cd00082">
    <property type="entry name" value="HisKA"/>
    <property type="match status" value="1"/>
</dbReference>
<evidence type="ECO:0000256" key="10">
    <source>
        <dbReference type="ARBA" id="ARBA00022741"/>
    </source>
</evidence>
<dbReference type="InterPro" id="IPR001789">
    <property type="entry name" value="Sig_transdc_resp-reg_receiver"/>
</dbReference>
<dbReference type="SUPFAM" id="SSF55785">
    <property type="entry name" value="PYP-like sensor domain (PAS domain)"/>
    <property type="match status" value="5"/>
</dbReference>
<evidence type="ECO:0000256" key="17">
    <source>
        <dbReference type="SAM" id="Coils"/>
    </source>
</evidence>
<dbReference type="SUPFAM" id="SSF55874">
    <property type="entry name" value="ATPase domain of HSP90 chaperone/DNA topoisomerase II/histidine kinase"/>
    <property type="match status" value="1"/>
</dbReference>
<dbReference type="InterPro" id="IPR013656">
    <property type="entry name" value="PAS_4"/>
</dbReference>
<keyword evidence="10" id="KW-0547">Nucleotide-binding</keyword>
<dbReference type="Pfam" id="PF00512">
    <property type="entry name" value="HisKA"/>
    <property type="match status" value="1"/>
</dbReference>
<dbReference type="EMBL" id="JACJPW010000024">
    <property type="protein sequence ID" value="MBD2181668.1"/>
    <property type="molecule type" value="Genomic_DNA"/>
</dbReference>
<feature type="domain" description="PAC" evidence="22">
    <location>
        <begin position="465"/>
        <end position="517"/>
    </location>
</feature>
<evidence type="ECO:0000256" key="7">
    <source>
        <dbReference type="ARBA" id="ARBA00022679"/>
    </source>
</evidence>
<evidence type="ECO:0000256" key="18">
    <source>
        <dbReference type="SAM" id="Phobius"/>
    </source>
</evidence>
<dbReference type="PANTHER" id="PTHR43547">
    <property type="entry name" value="TWO-COMPONENT HISTIDINE KINASE"/>
    <property type="match status" value="1"/>
</dbReference>
<reference evidence="23" key="2">
    <citation type="submission" date="2020-08" db="EMBL/GenBank/DDBJ databases">
        <authorList>
            <person name="Chen M."/>
            <person name="Teng W."/>
            <person name="Zhao L."/>
            <person name="Hu C."/>
            <person name="Zhou Y."/>
            <person name="Han B."/>
            <person name="Song L."/>
            <person name="Shu W."/>
        </authorList>
    </citation>
    <scope>NUCLEOTIDE SEQUENCE</scope>
    <source>
        <strain evidence="23">FACHB-1375</strain>
    </source>
</reference>
<dbReference type="EC" id="2.7.13.3" evidence="3"/>
<dbReference type="PROSITE" id="PS50109">
    <property type="entry name" value="HIS_KIN"/>
    <property type="match status" value="1"/>
</dbReference>
<evidence type="ECO:0000256" key="1">
    <source>
        <dbReference type="ARBA" id="ARBA00000085"/>
    </source>
</evidence>
<keyword evidence="13 18" id="KW-1133">Transmembrane helix</keyword>
<dbReference type="SMART" id="SM00086">
    <property type="entry name" value="PAC"/>
    <property type="match status" value="4"/>
</dbReference>
<dbReference type="InterPro" id="IPR004358">
    <property type="entry name" value="Sig_transdc_His_kin-like_C"/>
</dbReference>
<dbReference type="FunFam" id="2.10.70.100:FF:000001">
    <property type="entry name" value="Sensory transduction histidine kinase"/>
    <property type="match status" value="1"/>
</dbReference>
<feature type="domain" description="PAC" evidence="22">
    <location>
        <begin position="200"/>
        <end position="250"/>
    </location>
</feature>
<dbReference type="Pfam" id="PF13426">
    <property type="entry name" value="PAS_9"/>
    <property type="match status" value="2"/>
</dbReference>
<protein>
    <recommendedName>
        <fullName evidence="3">histidine kinase</fullName>
        <ecNumber evidence="3">2.7.13.3</ecNumber>
    </recommendedName>
</protein>